<keyword evidence="6 8" id="KW-0472">Membrane</keyword>
<feature type="domain" description="Guanylate cyclase" evidence="9">
    <location>
        <begin position="505"/>
        <end position="643"/>
    </location>
</feature>
<dbReference type="GO" id="GO:0030313">
    <property type="term" value="C:cell envelope"/>
    <property type="evidence" value="ECO:0007669"/>
    <property type="project" value="UniProtKB-SubCell"/>
</dbReference>
<dbReference type="Pfam" id="PF00211">
    <property type="entry name" value="Guanylate_cyc"/>
    <property type="match status" value="1"/>
</dbReference>
<evidence type="ECO:0000256" key="6">
    <source>
        <dbReference type="ARBA" id="ARBA00023136"/>
    </source>
</evidence>
<keyword evidence="5 8" id="KW-1133">Transmembrane helix</keyword>
<dbReference type="FunFam" id="3.30.70.1230:FF:000016">
    <property type="entry name" value="Adenylate/guanylate cyclase domain-containing protein"/>
    <property type="match status" value="1"/>
</dbReference>
<keyword evidence="3" id="KW-1003">Cell membrane</keyword>
<dbReference type="InterPro" id="IPR001054">
    <property type="entry name" value="A/G_cyclase"/>
</dbReference>
<evidence type="ECO:0000313" key="10">
    <source>
        <dbReference type="EMBL" id="MBB4267258.1"/>
    </source>
</evidence>
<dbReference type="InterPro" id="IPR029787">
    <property type="entry name" value="Nucleotide_cyclase"/>
</dbReference>
<dbReference type="PANTHER" id="PTHR43081:SF1">
    <property type="entry name" value="ADENYLATE CYCLASE, TERMINAL-DIFFERENTIATION SPECIFIC"/>
    <property type="match status" value="1"/>
</dbReference>
<keyword evidence="10" id="KW-0456">Lyase</keyword>
<dbReference type="SMART" id="SM00044">
    <property type="entry name" value="CYCc"/>
    <property type="match status" value="1"/>
</dbReference>
<gene>
    <name evidence="10" type="ORF">GGD89_002899</name>
</gene>
<name>A0A7W6WAX4_9PROT</name>
<feature type="transmembrane region" description="Helical" evidence="8">
    <location>
        <begin position="418"/>
        <end position="437"/>
    </location>
</feature>
<dbReference type="PROSITE" id="PS50125">
    <property type="entry name" value="GUANYLATE_CYCLASE_2"/>
    <property type="match status" value="1"/>
</dbReference>
<evidence type="ECO:0000256" key="7">
    <source>
        <dbReference type="SAM" id="MobiDB-lite"/>
    </source>
</evidence>
<dbReference type="InterPro" id="IPR007890">
    <property type="entry name" value="CHASE2"/>
</dbReference>
<dbReference type="SMART" id="SM01080">
    <property type="entry name" value="CHASE2"/>
    <property type="match status" value="1"/>
</dbReference>
<evidence type="ECO:0000256" key="1">
    <source>
        <dbReference type="ARBA" id="ARBA00004196"/>
    </source>
</evidence>
<evidence type="ECO:0000256" key="5">
    <source>
        <dbReference type="ARBA" id="ARBA00022989"/>
    </source>
</evidence>
<evidence type="ECO:0000256" key="8">
    <source>
        <dbReference type="SAM" id="Phobius"/>
    </source>
</evidence>
<dbReference type="GO" id="GO:0004016">
    <property type="term" value="F:adenylate cyclase activity"/>
    <property type="evidence" value="ECO:0007669"/>
    <property type="project" value="UniProtKB-EC"/>
</dbReference>
<reference evidence="10 11" key="1">
    <citation type="submission" date="2020-08" db="EMBL/GenBank/DDBJ databases">
        <title>Genome sequencing of Purple Non-Sulfur Bacteria from various extreme environments.</title>
        <authorList>
            <person name="Mayer M."/>
        </authorList>
    </citation>
    <scope>NUCLEOTIDE SEQUENCE [LARGE SCALE GENOMIC DNA]</scope>
    <source>
        <strain evidence="10 11">JA131</strain>
    </source>
</reference>
<organism evidence="10 11">
    <name type="scientific">Roseospira visakhapatnamensis</name>
    <dbReference type="NCBI Taxonomy" id="390880"/>
    <lineage>
        <taxon>Bacteria</taxon>
        <taxon>Pseudomonadati</taxon>
        <taxon>Pseudomonadota</taxon>
        <taxon>Alphaproteobacteria</taxon>
        <taxon>Rhodospirillales</taxon>
        <taxon>Rhodospirillaceae</taxon>
        <taxon>Roseospira</taxon>
    </lineage>
</organism>
<dbReference type="InterPro" id="IPR050697">
    <property type="entry name" value="Adenylyl/Guanylyl_Cyclase_3/4"/>
</dbReference>
<evidence type="ECO:0000313" key="11">
    <source>
        <dbReference type="Proteomes" id="UP000554286"/>
    </source>
</evidence>
<dbReference type="Gene3D" id="3.30.70.1230">
    <property type="entry name" value="Nucleotide cyclase"/>
    <property type="match status" value="1"/>
</dbReference>
<feature type="transmembrane region" description="Helical" evidence="8">
    <location>
        <begin position="393"/>
        <end position="411"/>
    </location>
</feature>
<dbReference type="Pfam" id="PF05226">
    <property type="entry name" value="CHASE2"/>
    <property type="match status" value="1"/>
</dbReference>
<dbReference type="GO" id="GO:0035556">
    <property type="term" value="P:intracellular signal transduction"/>
    <property type="evidence" value="ECO:0007669"/>
    <property type="project" value="InterPro"/>
</dbReference>
<comment type="caution">
    <text evidence="10">The sequence shown here is derived from an EMBL/GenBank/DDBJ whole genome shotgun (WGS) entry which is preliminary data.</text>
</comment>
<evidence type="ECO:0000256" key="3">
    <source>
        <dbReference type="ARBA" id="ARBA00022475"/>
    </source>
</evidence>
<comment type="similarity">
    <text evidence="2">Belongs to the adenylyl cyclase class-3 family.</text>
</comment>
<evidence type="ECO:0000256" key="4">
    <source>
        <dbReference type="ARBA" id="ARBA00022692"/>
    </source>
</evidence>
<dbReference type="PANTHER" id="PTHR43081">
    <property type="entry name" value="ADENYLATE CYCLASE, TERMINAL-DIFFERENTIATION SPECIFIC-RELATED"/>
    <property type="match status" value="1"/>
</dbReference>
<keyword evidence="4 8" id="KW-0812">Transmembrane</keyword>
<feature type="region of interest" description="Disordered" evidence="7">
    <location>
        <begin position="1"/>
        <end position="33"/>
    </location>
</feature>
<keyword evidence="11" id="KW-1185">Reference proteome</keyword>
<accession>A0A7W6WAX4</accession>
<feature type="transmembrane region" description="Helical" evidence="8">
    <location>
        <begin position="42"/>
        <end position="62"/>
    </location>
</feature>
<proteinExistence type="inferred from homology"/>
<dbReference type="EMBL" id="JACIGK010000024">
    <property type="protein sequence ID" value="MBB4267258.1"/>
    <property type="molecule type" value="Genomic_DNA"/>
</dbReference>
<dbReference type="SUPFAM" id="SSF55073">
    <property type="entry name" value="Nucleotide cyclase"/>
    <property type="match status" value="1"/>
</dbReference>
<protein>
    <submittedName>
        <fullName evidence="10">Adenylate cyclase</fullName>
        <ecNumber evidence="10">4.6.1.1</ecNumber>
    </submittedName>
</protein>
<dbReference type="AlphaFoldDB" id="A0A7W6WAX4"/>
<evidence type="ECO:0000259" key="9">
    <source>
        <dbReference type="PROSITE" id="PS50125"/>
    </source>
</evidence>
<sequence length="773" mass="83933">MGLRWRRRPTANGARTGGTAADRRPGEAAPARRRGHWAGPRLLALVALLVLVVLRAVDPAPLRVLRTRTFDIYQQIKPRAVVSRPVTIVDIDERSLATLGQWPWPRTLIAELITTVFEQGATLVAFDIVFAEPDRTSPGRVAKATPNLDPYTRARLRALPSNSAVLAEAMALGPVVVGQGVIPAYHEDYRGPVATPSVALIGQDPRPWMRHYGPVLANVPEIDAAAAGRGVFVVEGEDDGMVRRVPMVINAAGTLWPSLSTEILRVATGNTTIGIRARAPSGDAAAAGRGIEGLIVRPHFIPTDELGRLWVYFSHHDPDKYLSAVDVLEGRFDPDRIAGRLVILGTSAVGLLDIKTTPVDTFLPGVEVHAQVIEALVDGATLTRPRLTDAGELALAFGFGLVMIVLVPLLGATWTLGLLVVGMGGAFAGSWVAFADYRLLTDPVFPSFVALVMYIGLNYANHAREEAEKRRVRAAFSHYMAPAMVERLVADPSRLRLGGEMRELTLMFCDIRGFTTLSEQFDAEGLTRLINGFLTPMTEVILSHQGTIDKYMGDCIMAFWNAPLDDPDHALHATQAALAMLAALEDLNGRLEREAAEENRPFLPIRIGIGLNTGEVCVGNMGSEQRFDYSVLGDDVNLASRLEGQCKTYGVPLVVGERTAAALAGRMPLLELDQIQVKGKTRPVRVFTVLDDEAAPDAPDVRALIGAQETLLNAYRCRDWDAAEAALADCRRLAGPRAVDLRSLHDLYATRVAAFRAAPPGDDWDGVFVMREK</sequence>
<evidence type="ECO:0000256" key="2">
    <source>
        <dbReference type="ARBA" id="ARBA00005381"/>
    </source>
</evidence>
<dbReference type="RefSeq" id="WP_184046491.1">
    <property type="nucleotide sequence ID" value="NZ_JACIGK010000024.1"/>
</dbReference>
<dbReference type="EC" id="4.6.1.1" evidence="10"/>
<dbReference type="GO" id="GO:0006171">
    <property type="term" value="P:cAMP biosynthetic process"/>
    <property type="evidence" value="ECO:0007669"/>
    <property type="project" value="TreeGrafter"/>
</dbReference>
<feature type="transmembrane region" description="Helical" evidence="8">
    <location>
        <begin position="443"/>
        <end position="461"/>
    </location>
</feature>
<dbReference type="Proteomes" id="UP000554286">
    <property type="component" value="Unassembled WGS sequence"/>
</dbReference>
<feature type="compositionally biased region" description="Low complexity" evidence="7">
    <location>
        <begin position="10"/>
        <end position="20"/>
    </location>
</feature>
<comment type="subcellular location">
    <subcellularLocation>
        <location evidence="1">Cell envelope</location>
    </subcellularLocation>
</comment>
<dbReference type="CDD" id="cd07302">
    <property type="entry name" value="CHD"/>
    <property type="match status" value="1"/>
</dbReference>